<gene>
    <name evidence="6" type="ORF">PV06_00585</name>
</gene>
<dbReference type="GO" id="GO:0008677">
    <property type="term" value="F:2-dehydropantoate 2-reductase activity"/>
    <property type="evidence" value="ECO:0007669"/>
    <property type="project" value="InterPro"/>
</dbReference>
<dbReference type="PANTHER" id="PTHR21708">
    <property type="entry name" value="PROBABLE 2-DEHYDROPANTOATE 2-REDUCTASE"/>
    <property type="match status" value="1"/>
</dbReference>
<dbReference type="Pfam" id="PF02558">
    <property type="entry name" value="ApbA"/>
    <property type="match status" value="1"/>
</dbReference>
<dbReference type="SUPFAM" id="SSF51735">
    <property type="entry name" value="NAD(P)-binding Rossmann-fold domains"/>
    <property type="match status" value="1"/>
</dbReference>
<dbReference type="OrthoDB" id="3609at2759"/>
<evidence type="ECO:0000259" key="5">
    <source>
        <dbReference type="Pfam" id="PF08546"/>
    </source>
</evidence>
<dbReference type="Gene3D" id="3.40.50.720">
    <property type="entry name" value="NAD(P)-binding Rossmann-like Domain"/>
    <property type="match status" value="1"/>
</dbReference>
<dbReference type="InterPro" id="IPR036291">
    <property type="entry name" value="NAD(P)-bd_dom_sf"/>
</dbReference>
<dbReference type="PANTHER" id="PTHR21708:SF30">
    <property type="entry name" value="2-DEHYDROPANTOATE 2-REDUCTASE-RELATED"/>
    <property type="match status" value="1"/>
</dbReference>
<reference evidence="6 7" key="1">
    <citation type="submission" date="2015-01" db="EMBL/GenBank/DDBJ databases">
        <title>The Genome Sequence of Exophiala oligosperma CBS72588.</title>
        <authorList>
            <consortium name="The Broad Institute Genomics Platform"/>
            <person name="Cuomo C."/>
            <person name="de Hoog S."/>
            <person name="Gorbushina A."/>
            <person name="Stielow B."/>
            <person name="Teixiera M."/>
            <person name="Abouelleil A."/>
            <person name="Chapman S.B."/>
            <person name="Priest M."/>
            <person name="Young S.K."/>
            <person name="Wortman J."/>
            <person name="Nusbaum C."/>
            <person name="Birren B."/>
        </authorList>
    </citation>
    <scope>NUCLEOTIDE SEQUENCE [LARGE SCALE GENOMIC DNA]</scope>
    <source>
        <strain evidence="6 7">CBS 72588</strain>
    </source>
</reference>
<name>A0A0D2CDL7_9EURO</name>
<evidence type="ECO:0000313" key="7">
    <source>
        <dbReference type="Proteomes" id="UP000053342"/>
    </source>
</evidence>
<dbReference type="RefSeq" id="XP_016268153.1">
    <property type="nucleotide sequence ID" value="XM_016401100.1"/>
</dbReference>
<keyword evidence="3" id="KW-0560">Oxidoreductase</keyword>
<evidence type="ECO:0008006" key="8">
    <source>
        <dbReference type="Google" id="ProtNLM"/>
    </source>
</evidence>
<dbReference type="InterPro" id="IPR051402">
    <property type="entry name" value="KPR-Related"/>
</dbReference>
<proteinExistence type="inferred from homology"/>
<evidence type="ECO:0000256" key="2">
    <source>
        <dbReference type="ARBA" id="ARBA00022857"/>
    </source>
</evidence>
<dbReference type="NCBIfam" id="TIGR00745">
    <property type="entry name" value="apbA_panE"/>
    <property type="match status" value="1"/>
</dbReference>
<protein>
    <recommendedName>
        <fullName evidence="8">2-dehydropantoate 2-reductase</fullName>
    </recommendedName>
</protein>
<evidence type="ECO:0000313" key="6">
    <source>
        <dbReference type="EMBL" id="KIW47937.1"/>
    </source>
</evidence>
<dbReference type="GeneID" id="27352659"/>
<dbReference type="VEuPathDB" id="FungiDB:PV06_00585"/>
<dbReference type="InterPro" id="IPR013752">
    <property type="entry name" value="KPA_reductase"/>
</dbReference>
<keyword evidence="7" id="KW-1185">Reference proteome</keyword>
<dbReference type="Gene3D" id="1.10.1040.10">
    <property type="entry name" value="N-(1-d-carboxylethyl)-l-norvaline Dehydrogenase, domain 2"/>
    <property type="match status" value="1"/>
</dbReference>
<keyword evidence="2" id="KW-0521">NADP</keyword>
<feature type="domain" description="Ketopantoate reductase N-terminal" evidence="4">
    <location>
        <begin position="11"/>
        <end position="173"/>
    </location>
</feature>
<dbReference type="InterPro" id="IPR008927">
    <property type="entry name" value="6-PGluconate_DH-like_C_sf"/>
</dbReference>
<dbReference type="Pfam" id="PF08546">
    <property type="entry name" value="ApbA_C"/>
    <property type="match status" value="1"/>
</dbReference>
<sequence>MGSYEAKKKQILVVGFGGIGTVTAYNLEASGLAEVTGVFRSNYDVVQKDGIQMWSCDHGEVNGWRPTRVCESVPNVGKSEEQGQGLMFDYVVVTTKNIPDVPPTVSDLISPAVTPGKTVIVLIQNGLNIEKPVIERFPQNVVVSGISRMSSAELRAATVFHQDHDTLLVGAFDNPNLDKQTQIDEASKFVDLYKASGKPTVEHNPDVSFDRWKKLVYNASYNSVCTITGMDTTRLRSAKDPITELVLPIMMEIKSIARACGVRLAPDQEDISLAGDKIDAYFSPSMLQDSRKGNFMEFEIIVGAPLAEARRHNVPAPTLGFIYSMLKALQLRTKQNKGMLELPPMKDYGGGDIMEQFKQKGNVK</sequence>
<organism evidence="6 7">
    <name type="scientific">Exophiala oligosperma</name>
    <dbReference type="NCBI Taxonomy" id="215243"/>
    <lineage>
        <taxon>Eukaryota</taxon>
        <taxon>Fungi</taxon>
        <taxon>Dikarya</taxon>
        <taxon>Ascomycota</taxon>
        <taxon>Pezizomycotina</taxon>
        <taxon>Eurotiomycetes</taxon>
        <taxon>Chaetothyriomycetidae</taxon>
        <taxon>Chaetothyriales</taxon>
        <taxon>Herpotrichiellaceae</taxon>
        <taxon>Exophiala</taxon>
    </lineage>
</organism>
<evidence type="ECO:0000256" key="1">
    <source>
        <dbReference type="ARBA" id="ARBA00007870"/>
    </source>
</evidence>
<dbReference type="EMBL" id="KN847332">
    <property type="protein sequence ID" value="KIW47937.1"/>
    <property type="molecule type" value="Genomic_DNA"/>
</dbReference>
<feature type="domain" description="Ketopantoate reductase C-terminal" evidence="5">
    <location>
        <begin position="210"/>
        <end position="330"/>
    </location>
</feature>
<dbReference type="STRING" id="215243.A0A0D2CDL7"/>
<comment type="similarity">
    <text evidence="1">Belongs to the ketopantoate reductase family.</text>
</comment>
<evidence type="ECO:0000256" key="3">
    <source>
        <dbReference type="ARBA" id="ARBA00023002"/>
    </source>
</evidence>
<dbReference type="Proteomes" id="UP000053342">
    <property type="component" value="Unassembled WGS sequence"/>
</dbReference>
<dbReference type="InterPro" id="IPR013332">
    <property type="entry name" value="KPR_N"/>
</dbReference>
<dbReference type="InterPro" id="IPR013328">
    <property type="entry name" value="6PGD_dom2"/>
</dbReference>
<dbReference type="GO" id="GO:0015940">
    <property type="term" value="P:pantothenate biosynthetic process"/>
    <property type="evidence" value="ECO:0007669"/>
    <property type="project" value="InterPro"/>
</dbReference>
<dbReference type="InterPro" id="IPR003710">
    <property type="entry name" value="ApbA"/>
</dbReference>
<dbReference type="GO" id="GO:0005737">
    <property type="term" value="C:cytoplasm"/>
    <property type="evidence" value="ECO:0007669"/>
    <property type="project" value="TreeGrafter"/>
</dbReference>
<dbReference type="AlphaFoldDB" id="A0A0D2CDL7"/>
<dbReference type="FunFam" id="1.10.1040.10:FF:000017">
    <property type="entry name" value="2-dehydropantoate 2-reductase"/>
    <property type="match status" value="1"/>
</dbReference>
<dbReference type="SUPFAM" id="SSF48179">
    <property type="entry name" value="6-phosphogluconate dehydrogenase C-terminal domain-like"/>
    <property type="match status" value="1"/>
</dbReference>
<accession>A0A0D2CDL7</accession>
<evidence type="ECO:0000259" key="4">
    <source>
        <dbReference type="Pfam" id="PF02558"/>
    </source>
</evidence>
<dbReference type="HOGENOM" id="CLU_031468_2_1_1"/>